<dbReference type="Proteomes" id="UP000265520">
    <property type="component" value="Unassembled WGS sequence"/>
</dbReference>
<feature type="non-terminal residue" evidence="1">
    <location>
        <position position="35"/>
    </location>
</feature>
<dbReference type="AlphaFoldDB" id="A0A392VHE6"/>
<sequence length="35" mass="4058">MFASNWRLLASTGDNVASPRPTTIKNIAWRLQERR</sequence>
<organism evidence="1 2">
    <name type="scientific">Trifolium medium</name>
    <dbReference type="NCBI Taxonomy" id="97028"/>
    <lineage>
        <taxon>Eukaryota</taxon>
        <taxon>Viridiplantae</taxon>
        <taxon>Streptophyta</taxon>
        <taxon>Embryophyta</taxon>
        <taxon>Tracheophyta</taxon>
        <taxon>Spermatophyta</taxon>
        <taxon>Magnoliopsida</taxon>
        <taxon>eudicotyledons</taxon>
        <taxon>Gunneridae</taxon>
        <taxon>Pentapetalae</taxon>
        <taxon>rosids</taxon>
        <taxon>fabids</taxon>
        <taxon>Fabales</taxon>
        <taxon>Fabaceae</taxon>
        <taxon>Papilionoideae</taxon>
        <taxon>50 kb inversion clade</taxon>
        <taxon>NPAAA clade</taxon>
        <taxon>Hologalegina</taxon>
        <taxon>IRL clade</taxon>
        <taxon>Trifolieae</taxon>
        <taxon>Trifolium</taxon>
    </lineage>
</organism>
<comment type="caution">
    <text evidence="1">The sequence shown here is derived from an EMBL/GenBank/DDBJ whole genome shotgun (WGS) entry which is preliminary data.</text>
</comment>
<reference evidence="1 2" key="1">
    <citation type="journal article" date="2018" name="Front. Plant Sci.">
        <title>Red Clover (Trifolium pratense) and Zigzag Clover (T. medium) - A Picture of Genomic Similarities and Differences.</title>
        <authorList>
            <person name="Dluhosova J."/>
            <person name="Istvanek J."/>
            <person name="Nedelnik J."/>
            <person name="Repkova J."/>
        </authorList>
    </citation>
    <scope>NUCLEOTIDE SEQUENCE [LARGE SCALE GENOMIC DNA]</scope>
    <source>
        <strain evidence="2">cv. 10/8</strain>
        <tissue evidence="1">Leaf</tissue>
    </source>
</reference>
<name>A0A392VHE6_9FABA</name>
<evidence type="ECO:0000313" key="1">
    <source>
        <dbReference type="EMBL" id="MCI87824.1"/>
    </source>
</evidence>
<keyword evidence="2" id="KW-1185">Reference proteome</keyword>
<proteinExistence type="predicted"/>
<accession>A0A392VHE6</accession>
<dbReference type="EMBL" id="LXQA011176293">
    <property type="protein sequence ID" value="MCI87824.1"/>
    <property type="molecule type" value="Genomic_DNA"/>
</dbReference>
<protein>
    <submittedName>
        <fullName evidence="1">Uncharacterized protein</fullName>
    </submittedName>
</protein>
<evidence type="ECO:0000313" key="2">
    <source>
        <dbReference type="Proteomes" id="UP000265520"/>
    </source>
</evidence>